<sequence>MILEHQPIKMPAFLNGQAKKLLIDGKWVDAKSGRTFESINPSTGKQLDSLAWGGPEDIDLAVAAARRAFEGPWSKFTPNERHKVLLRLAELVEQRSAELALLDTVDMGGPLAITNWVMGMTVDTFRYNASRALNIHGETLSNSLPISALSYTLREPVGVVGGIIPWNGPVFNACWKIAPVLASGCTLVLKCAEQAALSPLLLGELCLEAGVPPGVINVVTGFGDAGAALAEHMDVDKVAFTGSTETGQKIVRASAGNLKRLTMELGGKSPDIVFADANLDAAVPGAAMGIFGNSGQACLAGSRLFVERPVYEEFTEKVAAFANSLKIGDPTKLDTMIGPVVSKEQMERISGYLQAGVAEGAKAISGGERVTEGELADGYFIPPTTFVGVEDSMSIAKEEIFGPVVSAIPFDDVDEVITRANATPYGLASGVWTSNVDKAMKVSRSLRAGTVWVNSYSLMDPGVPFGGYKMSGYGMESGPHHVEEYLHTKAVWIAHS</sequence>
<evidence type="ECO:0000256" key="3">
    <source>
        <dbReference type="PROSITE-ProRule" id="PRU10007"/>
    </source>
</evidence>
<dbReference type="Pfam" id="PF00171">
    <property type="entry name" value="Aldedh"/>
    <property type="match status" value="1"/>
</dbReference>
<dbReference type="InterPro" id="IPR016160">
    <property type="entry name" value="Ald_DH_CS_CYS"/>
</dbReference>
<dbReference type="SUPFAM" id="SSF53720">
    <property type="entry name" value="ALDH-like"/>
    <property type="match status" value="1"/>
</dbReference>
<dbReference type="InterPro" id="IPR029510">
    <property type="entry name" value="Ald_DH_CS_GLU"/>
</dbReference>
<dbReference type="InterPro" id="IPR016163">
    <property type="entry name" value="Ald_DH_C"/>
</dbReference>
<evidence type="ECO:0000256" key="2">
    <source>
        <dbReference type="ARBA" id="ARBA00023002"/>
    </source>
</evidence>
<evidence type="ECO:0000256" key="4">
    <source>
        <dbReference type="RuleBase" id="RU003345"/>
    </source>
</evidence>
<dbReference type="PANTHER" id="PTHR11699">
    <property type="entry name" value="ALDEHYDE DEHYDROGENASE-RELATED"/>
    <property type="match status" value="1"/>
</dbReference>
<accession>A0A841J2E9</accession>
<evidence type="ECO:0000313" key="7">
    <source>
        <dbReference type="Proteomes" id="UP000552700"/>
    </source>
</evidence>
<dbReference type="Proteomes" id="UP000552700">
    <property type="component" value="Unassembled WGS sequence"/>
</dbReference>
<comment type="similarity">
    <text evidence="1 4">Belongs to the aldehyde dehydrogenase family.</text>
</comment>
<evidence type="ECO:0000259" key="5">
    <source>
        <dbReference type="Pfam" id="PF00171"/>
    </source>
</evidence>
<gene>
    <name evidence="6" type="ORF">FHS92_003120</name>
</gene>
<evidence type="ECO:0000256" key="1">
    <source>
        <dbReference type="ARBA" id="ARBA00009986"/>
    </source>
</evidence>
<dbReference type="InterPro" id="IPR016161">
    <property type="entry name" value="Ald_DH/histidinol_DH"/>
</dbReference>
<dbReference type="EMBL" id="JACIJP010000006">
    <property type="protein sequence ID" value="MBB6125359.1"/>
    <property type="molecule type" value="Genomic_DNA"/>
</dbReference>
<comment type="caution">
    <text evidence="6">The sequence shown here is derived from an EMBL/GenBank/DDBJ whole genome shotgun (WGS) entry which is preliminary data.</text>
</comment>
<keyword evidence="2 4" id="KW-0560">Oxidoreductase</keyword>
<proteinExistence type="inferred from homology"/>
<reference evidence="6 7" key="1">
    <citation type="submission" date="2020-08" db="EMBL/GenBank/DDBJ databases">
        <title>Genomic Encyclopedia of Type Strains, Phase IV (KMG-IV): sequencing the most valuable type-strain genomes for metagenomic binning, comparative biology and taxonomic classification.</title>
        <authorList>
            <person name="Goeker M."/>
        </authorList>
    </citation>
    <scope>NUCLEOTIDE SEQUENCE [LARGE SCALE GENOMIC DNA]</scope>
    <source>
        <strain evidence="6 7">DSM 102255</strain>
    </source>
</reference>
<dbReference type="RefSeq" id="WP_184081651.1">
    <property type="nucleotide sequence ID" value="NZ_JACIJP010000006.1"/>
</dbReference>
<dbReference type="PROSITE" id="PS00070">
    <property type="entry name" value="ALDEHYDE_DEHYDR_CYS"/>
    <property type="match status" value="1"/>
</dbReference>
<dbReference type="AlphaFoldDB" id="A0A841J2E9"/>
<feature type="domain" description="Aldehyde dehydrogenase" evidence="5">
    <location>
        <begin position="27"/>
        <end position="491"/>
    </location>
</feature>
<dbReference type="EC" id="1.2.1.3" evidence="6"/>
<dbReference type="InterPro" id="IPR015590">
    <property type="entry name" value="Aldehyde_DH_dom"/>
</dbReference>
<dbReference type="FunFam" id="3.40.309.10:FF:000001">
    <property type="entry name" value="Mitochondrial aldehyde dehydrogenase 2"/>
    <property type="match status" value="1"/>
</dbReference>
<dbReference type="Gene3D" id="3.40.605.10">
    <property type="entry name" value="Aldehyde Dehydrogenase, Chain A, domain 1"/>
    <property type="match status" value="1"/>
</dbReference>
<keyword evidence="7" id="KW-1185">Reference proteome</keyword>
<dbReference type="FunFam" id="3.40.605.10:FF:000007">
    <property type="entry name" value="NAD/NADP-dependent betaine aldehyde dehydrogenase"/>
    <property type="match status" value="1"/>
</dbReference>
<dbReference type="PROSITE" id="PS00687">
    <property type="entry name" value="ALDEHYDE_DEHYDR_GLU"/>
    <property type="match status" value="1"/>
</dbReference>
<organism evidence="6 7">
    <name type="scientific">Sphingobium subterraneum</name>
    <dbReference type="NCBI Taxonomy" id="627688"/>
    <lineage>
        <taxon>Bacteria</taxon>
        <taxon>Pseudomonadati</taxon>
        <taxon>Pseudomonadota</taxon>
        <taxon>Alphaproteobacteria</taxon>
        <taxon>Sphingomonadales</taxon>
        <taxon>Sphingomonadaceae</taxon>
        <taxon>Sphingobium</taxon>
    </lineage>
</organism>
<name>A0A841J2E9_9SPHN</name>
<feature type="active site" evidence="3">
    <location>
        <position position="264"/>
    </location>
</feature>
<dbReference type="Gene3D" id="3.40.309.10">
    <property type="entry name" value="Aldehyde Dehydrogenase, Chain A, domain 2"/>
    <property type="match status" value="1"/>
</dbReference>
<dbReference type="InterPro" id="IPR016162">
    <property type="entry name" value="Ald_DH_N"/>
</dbReference>
<protein>
    <submittedName>
        <fullName evidence="6">Aldehyde dehydrogenase (NAD+)</fullName>
        <ecNumber evidence="6">1.2.1.3</ecNumber>
    </submittedName>
</protein>
<evidence type="ECO:0000313" key="6">
    <source>
        <dbReference type="EMBL" id="MBB6125359.1"/>
    </source>
</evidence>
<dbReference type="GO" id="GO:0004029">
    <property type="term" value="F:aldehyde dehydrogenase (NAD+) activity"/>
    <property type="evidence" value="ECO:0007669"/>
    <property type="project" value="UniProtKB-EC"/>
</dbReference>